<gene>
    <name evidence="1" type="ORF">A3860_26745</name>
</gene>
<dbReference type="AlphaFoldDB" id="A0A1V9FX63"/>
<dbReference type="Proteomes" id="UP000192796">
    <property type="component" value="Unassembled WGS sequence"/>
</dbReference>
<accession>A0A1V9FX63</accession>
<reference evidence="1 2" key="1">
    <citation type="submission" date="2016-03" db="EMBL/GenBank/DDBJ databases">
        <title>Niastella vici sp. nov., isolated from farmland soil.</title>
        <authorList>
            <person name="Chen L."/>
            <person name="Wang D."/>
            <person name="Yang S."/>
            <person name="Wang G."/>
        </authorList>
    </citation>
    <scope>NUCLEOTIDE SEQUENCE [LARGE SCALE GENOMIC DNA]</scope>
    <source>
        <strain evidence="1 2">DJ57</strain>
    </source>
</reference>
<proteinExistence type="predicted"/>
<protein>
    <submittedName>
        <fullName evidence="1">Uncharacterized protein</fullName>
    </submittedName>
</protein>
<organism evidence="1 2">
    <name type="scientific">Niastella vici</name>
    <dbReference type="NCBI Taxonomy" id="1703345"/>
    <lineage>
        <taxon>Bacteria</taxon>
        <taxon>Pseudomonadati</taxon>
        <taxon>Bacteroidota</taxon>
        <taxon>Chitinophagia</taxon>
        <taxon>Chitinophagales</taxon>
        <taxon>Chitinophagaceae</taxon>
        <taxon>Niastella</taxon>
    </lineage>
</organism>
<evidence type="ECO:0000313" key="2">
    <source>
        <dbReference type="Proteomes" id="UP000192796"/>
    </source>
</evidence>
<keyword evidence="2" id="KW-1185">Reference proteome</keyword>
<sequence length="64" mass="7596">MINLRNILSKIYANRTAEELYSWLDNQGLQVTFKRVVSQLNSLLKDEELLIKKLQKPSNWSHCY</sequence>
<evidence type="ECO:0000313" key="1">
    <source>
        <dbReference type="EMBL" id="OQP62910.1"/>
    </source>
</evidence>
<dbReference type="EMBL" id="LVYD01000048">
    <property type="protein sequence ID" value="OQP62910.1"/>
    <property type="molecule type" value="Genomic_DNA"/>
</dbReference>
<name>A0A1V9FX63_9BACT</name>
<comment type="caution">
    <text evidence="1">The sequence shown here is derived from an EMBL/GenBank/DDBJ whole genome shotgun (WGS) entry which is preliminary data.</text>
</comment>